<dbReference type="AlphaFoldDB" id="A0A3P7P8V2"/>
<proteinExistence type="inferred from homology"/>
<dbReference type="GO" id="GO:0006400">
    <property type="term" value="P:tRNA modification"/>
    <property type="evidence" value="ECO:0007669"/>
    <property type="project" value="TreeGrafter"/>
</dbReference>
<comment type="catalytic activity">
    <reaction evidence="5 6">
        <text>queuosine 5'-phosphate + H2O = queuine + D-ribose 5-phosphate</text>
        <dbReference type="Rhea" id="RHEA:75387"/>
        <dbReference type="ChEBI" id="CHEBI:15377"/>
        <dbReference type="ChEBI" id="CHEBI:17433"/>
        <dbReference type="ChEBI" id="CHEBI:78346"/>
        <dbReference type="ChEBI" id="CHEBI:194371"/>
    </reaction>
    <physiologicalReaction direction="left-to-right" evidence="5 6">
        <dbReference type="Rhea" id="RHEA:75388"/>
    </physiologicalReaction>
</comment>
<dbReference type="GO" id="GO:0016787">
    <property type="term" value="F:hydrolase activity"/>
    <property type="evidence" value="ECO:0007669"/>
    <property type="project" value="UniProtKB-KW"/>
</dbReference>
<evidence type="ECO:0000256" key="2">
    <source>
        <dbReference type="ARBA" id="ARBA00035119"/>
    </source>
</evidence>
<dbReference type="PANTHER" id="PTHR21314">
    <property type="entry name" value="QUEUOSINE 5'-PHOSPHATE N-GLYCOSYLASE_HYDROLASE-RELATED"/>
    <property type="match status" value="1"/>
</dbReference>
<evidence type="ECO:0000313" key="7">
    <source>
        <dbReference type="EMBL" id="VDN51475.1"/>
    </source>
</evidence>
<gene>
    <name evidence="7" type="ORF">DME_LOCUS1448</name>
</gene>
<dbReference type="EC" id="3.2.2.-" evidence="6"/>
<dbReference type="Proteomes" id="UP000274756">
    <property type="component" value="Unassembled WGS sequence"/>
</dbReference>
<comment type="similarity">
    <text evidence="2 6">Belongs to the QNG1 protein family.</text>
</comment>
<dbReference type="OrthoDB" id="10249667at2759"/>
<evidence type="ECO:0000256" key="5">
    <source>
        <dbReference type="ARBA" id="ARBA00048204"/>
    </source>
</evidence>
<keyword evidence="8" id="KW-1185">Reference proteome</keyword>
<reference evidence="7 8" key="1">
    <citation type="submission" date="2018-11" db="EMBL/GenBank/DDBJ databases">
        <authorList>
            <consortium name="Pathogen Informatics"/>
        </authorList>
    </citation>
    <scope>NUCLEOTIDE SEQUENCE [LARGE SCALE GENOMIC DNA]</scope>
</reference>
<keyword evidence="1 6" id="KW-0378">Hydrolase</keyword>
<sequence>MQIFEAYKAGKVTNLVLDLHPQNTDFFAVDWIFFVDTINFSFWSEEGEKFEVTYKNQTYTGYFAACACVKRALDHGIPLLKADFMENITEDDIANIFRGDKGISIPLAKERLKVISEAGRVLNKKFHGSFSTCLEQCNRNALNLIKLIIDNFESYRDFAEYKTQKISFLKRAQILVSDLYGCFKGTGDLADFTNISMLTMFADYRVPQALAYLGVLKYSSDVFKKLQEHTLLENGSELEVQLRAFSIKACEMSKKYSNNNDALLEINTTNVDTFLWFFRRNYAKKIEEKVAFHRVRCIYY</sequence>
<evidence type="ECO:0000256" key="3">
    <source>
        <dbReference type="ARBA" id="ARBA00035306"/>
    </source>
</evidence>
<organism evidence="7 8">
    <name type="scientific">Dracunculus medinensis</name>
    <name type="common">Guinea worm</name>
    <dbReference type="NCBI Taxonomy" id="318479"/>
    <lineage>
        <taxon>Eukaryota</taxon>
        <taxon>Metazoa</taxon>
        <taxon>Ecdysozoa</taxon>
        <taxon>Nematoda</taxon>
        <taxon>Chromadorea</taxon>
        <taxon>Rhabditida</taxon>
        <taxon>Spirurina</taxon>
        <taxon>Dracunculoidea</taxon>
        <taxon>Dracunculidae</taxon>
        <taxon>Dracunculus</taxon>
    </lineage>
</organism>
<name>A0A3P7P8V2_DRAME</name>
<evidence type="ECO:0000313" key="8">
    <source>
        <dbReference type="Proteomes" id="UP000274756"/>
    </source>
</evidence>
<protein>
    <recommendedName>
        <fullName evidence="3 6">Queuosine 5'-phosphate N-glycosylase/hydrolase</fullName>
        <ecNumber evidence="6">3.2.2.-</ecNumber>
    </recommendedName>
    <alternativeName>
        <fullName evidence="4 6">Queuosine-nucleotide N-glycosylase/hydrolase</fullName>
    </alternativeName>
</protein>
<evidence type="ECO:0000256" key="4">
    <source>
        <dbReference type="ARBA" id="ARBA00035393"/>
    </source>
</evidence>
<accession>A0A3P7P8V2</accession>
<dbReference type="EMBL" id="UYYG01000022">
    <property type="protein sequence ID" value="VDN51475.1"/>
    <property type="molecule type" value="Genomic_DNA"/>
</dbReference>
<dbReference type="InterPro" id="IPR019438">
    <property type="entry name" value="Q_salvage"/>
</dbReference>
<dbReference type="PANTHER" id="PTHR21314:SF0">
    <property type="entry name" value="QUEUOSINE 5'-PHOSPHATE N-GLYCOSYLASE_HYDROLASE"/>
    <property type="match status" value="1"/>
</dbReference>
<evidence type="ECO:0000256" key="6">
    <source>
        <dbReference type="RuleBase" id="RU365002"/>
    </source>
</evidence>
<comment type="function">
    <text evidence="6">Catalyzes the hydrolysis of queuosine 5'-phosphate, releasing the nucleobase queuine (q). Is required for salvage of queuine from exogenous queuosine (Q) that is imported and then converted to queuosine 5'-phosphate intracellularly.</text>
</comment>
<dbReference type="Pfam" id="PF10343">
    <property type="entry name" value="Q_salvage"/>
    <property type="match status" value="1"/>
</dbReference>
<evidence type="ECO:0000256" key="1">
    <source>
        <dbReference type="ARBA" id="ARBA00022801"/>
    </source>
</evidence>